<dbReference type="eggNOG" id="ENOG502TCP0">
    <property type="taxonomic scope" value="Eukaryota"/>
</dbReference>
<gene>
    <name evidence="2" type="ORF">CSUB01_09699</name>
</gene>
<feature type="compositionally biased region" description="Polar residues" evidence="1">
    <location>
        <begin position="46"/>
        <end position="59"/>
    </location>
</feature>
<reference evidence="3" key="1">
    <citation type="journal article" date="2014" name="Genome Announc.">
        <title>Draft genome sequence of Colletotrichum sublineola, a destructive pathogen of cultivated sorghum.</title>
        <authorList>
            <person name="Baroncelli R."/>
            <person name="Sanz-Martin J.M."/>
            <person name="Rech G.E."/>
            <person name="Sukno S.A."/>
            <person name="Thon M.R."/>
        </authorList>
    </citation>
    <scope>NUCLEOTIDE SEQUENCE [LARGE SCALE GENOMIC DNA]</scope>
    <source>
        <strain evidence="3">TX430BB</strain>
    </source>
</reference>
<accession>A0A066XVZ7</accession>
<dbReference type="AlphaFoldDB" id="A0A066XVZ7"/>
<keyword evidence="3" id="KW-1185">Reference proteome</keyword>
<dbReference type="EMBL" id="JMSE01000433">
    <property type="protein sequence ID" value="KDN69941.1"/>
    <property type="molecule type" value="Genomic_DNA"/>
</dbReference>
<feature type="compositionally biased region" description="Polar residues" evidence="1">
    <location>
        <begin position="67"/>
        <end position="80"/>
    </location>
</feature>
<evidence type="ECO:0000256" key="1">
    <source>
        <dbReference type="SAM" id="MobiDB-lite"/>
    </source>
</evidence>
<evidence type="ECO:0000313" key="3">
    <source>
        <dbReference type="Proteomes" id="UP000027238"/>
    </source>
</evidence>
<name>A0A066XVZ7_COLSU</name>
<sequence>MPVQVPWLNAAAKLGKSFPRNTKGAQDQDDDRTWTYLAVRPRTLRQRSPTKAQLPSSAYTPHDQSDASEVNVSQFIVGSTSHDEPRRGSAAPGGLGKAHRDGAAQRLHPSPCLLHGKVTAATVVSGARSRDESRGAWLRLPGRTEGRQYLGVEALKASPRMGHVNMGVRQKVVSSARGPV</sequence>
<feature type="region of interest" description="Disordered" evidence="1">
    <location>
        <begin position="39"/>
        <end position="110"/>
    </location>
</feature>
<dbReference type="HOGENOM" id="CLU_1496108_0_0_1"/>
<evidence type="ECO:0000313" key="2">
    <source>
        <dbReference type="EMBL" id="KDN69941.1"/>
    </source>
</evidence>
<proteinExistence type="predicted"/>
<organism evidence="2 3">
    <name type="scientific">Colletotrichum sublineola</name>
    <name type="common">Sorghum anthracnose fungus</name>
    <dbReference type="NCBI Taxonomy" id="1173701"/>
    <lineage>
        <taxon>Eukaryota</taxon>
        <taxon>Fungi</taxon>
        <taxon>Dikarya</taxon>
        <taxon>Ascomycota</taxon>
        <taxon>Pezizomycotina</taxon>
        <taxon>Sordariomycetes</taxon>
        <taxon>Hypocreomycetidae</taxon>
        <taxon>Glomerellales</taxon>
        <taxon>Glomerellaceae</taxon>
        <taxon>Colletotrichum</taxon>
        <taxon>Colletotrichum graminicola species complex</taxon>
    </lineage>
</organism>
<comment type="caution">
    <text evidence="2">The sequence shown here is derived from an EMBL/GenBank/DDBJ whole genome shotgun (WGS) entry which is preliminary data.</text>
</comment>
<protein>
    <submittedName>
        <fullName evidence="2">Uncharacterized protein</fullName>
    </submittedName>
</protein>
<dbReference type="Proteomes" id="UP000027238">
    <property type="component" value="Unassembled WGS sequence"/>
</dbReference>